<accession>A0A0S4JJH5</accession>
<keyword evidence="2" id="KW-1185">Reference proteome</keyword>
<dbReference type="EMBL" id="CYKH01001957">
    <property type="protein sequence ID" value="CUG91693.1"/>
    <property type="molecule type" value="Genomic_DNA"/>
</dbReference>
<protein>
    <submittedName>
        <fullName evidence="1">Uncharacterized protein</fullName>
    </submittedName>
</protein>
<dbReference type="AlphaFoldDB" id="A0A0S4JJH5"/>
<sequence length="88" mass="9841">MKFVSGDLQHVQLLAQTLSFFAMSEDNWNVLSSRYVDCRYGRGRLDTHSTIFDLRLPDTWTGPNVIVLIGGESGSGKTMEMLCGHCDN</sequence>
<gene>
    <name evidence="1" type="ORF">BSAL_33575</name>
</gene>
<name>A0A0S4JJH5_BODSA</name>
<feature type="non-terminal residue" evidence="1">
    <location>
        <position position="88"/>
    </location>
</feature>
<dbReference type="VEuPathDB" id="TriTrypDB:BSAL_33575"/>
<organism evidence="1 2">
    <name type="scientific">Bodo saltans</name>
    <name type="common">Flagellated protozoan</name>
    <dbReference type="NCBI Taxonomy" id="75058"/>
    <lineage>
        <taxon>Eukaryota</taxon>
        <taxon>Discoba</taxon>
        <taxon>Euglenozoa</taxon>
        <taxon>Kinetoplastea</taxon>
        <taxon>Metakinetoplastina</taxon>
        <taxon>Eubodonida</taxon>
        <taxon>Bodonidae</taxon>
        <taxon>Bodo</taxon>
    </lineage>
</organism>
<proteinExistence type="predicted"/>
<dbReference type="Proteomes" id="UP000051952">
    <property type="component" value="Unassembled WGS sequence"/>
</dbReference>
<reference evidence="2" key="1">
    <citation type="submission" date="2015-09" db="EMBL/GenBank/DDBJ databases">
        <authorList>
            <consortium name="Pathogen Informatics"/>
        </authorList>
    </citation>
    <scope>NUCLEOTIDE SEQUENCE [LARGE SCALE GENOMIC DNA]</scope>
    <source>
        <strain evidence="2">Lake Konstanz</strain>
    </source>
</reference>
<evidence type="ECO:0000313" key="1">
    <source>
        <dbReference type="EMBL" id="CUG91693.1"/>
    </source>
</evidence>
<evidence type="ECO:0000313" key="2">
    <source>
        <dbReference type="Proteomes" id="UP000051952"/>
    </source>
</evidence>